<evidence type="ECO:0000259" key="3">
    <source>
        <dbReference type="PROSITE" id="PS51371"/>
    </source>
</evidence>
<dbReference type="InterPro" id="IPR044725">
    <property type="entry name" value="CBSX3_CBS_dom"/>
</dbReference>
<gene>
    <name evidence="4" type="primary">guaB_1</name>
    <name evidence="4" type="ORF">A6F65_00443</name>
</gene>
<proteinExistence type="predicted"/>
<evidence type="ECO:0000313" key="4">
    <source>
        <dbReference type="EMBL" id="ANU06768.1"/>
    </source>
</evidence>
<dbReference type="EMBL" id="CP016545">
    <property type="protein sequence ID" value="ANU06768.1"/>
    <property type="molecule type" value="Genomic_DNA"/>
</dbReference>
<keyword evidence="5" id="KW-1185">Reference proteome</keyword>
<dbReference type="InterPro" id="IPR000644">
    <property type="entry name" value="CBS_dom"/>
</dbReference>
<feature type="domain" description="CBS" evidence="3">
    <location>
        <begin position="76"/>
        <end position="132"/>
    </location>
</feature>
<dbReference type="InterPro" id="IPR051257">
    <property type="entry name" value="Diverse_CBS-Domain"/>
</dbReference>
<sequence length="143" mass="15554">MDIAHLIADRDPDAIVSCNTSHSVRDAVKLLAEKRIGAIPVMQDGSVAGIFSERDVLYRLADEGALCLDKTVGEVMTSPPITCAADMSANQALALMTRRRIRHLPVVDGSQMVGFISIGDIVKGRIDEVTEEAEQMRQYIQTA</sequence>
<dbReference type="PROSITE" id="PS51371">
    <property type="entry name" value="CBS"/>
    <property type="match status" value="2"/>
</dbReference>
<dbReference type="Gene3D" id="3.10.580.10">
    <property type="entry name" value="CBS-domain"/>
    <property type="match status" value="1"/>
</dbReference>
<protein>
    <submittedName>
        <fullName evidence="4">Inosine-5'-monophosphate dehydrogenase</fullName>
        <ecNumber evidence="4">1.1.1.205</ecNumber>
    </submittedName>
</protein>
<dbReference type="OrthoDB" id="9807125at2"/>
<evidence type="ECO:0000313" key="5">
    <source>
        <dbReference type="Proteomes" id="UP000092698"/>
    </source>
</evidence>
<feature type="domain" description="CBS" evidence="3">
    <location>
        <begin position="10"/>
        <end position="66"/>
    </location>
</feature>
<dbReference type="Proteomes" id="UP000092698">
    <property type="component" value="Chromosome"/>
</dbReference>
<dbReference type="CDD" id="cd04623">
    <property type="entry name" value="CBS_pair_bac_euk"/>
    <property type="match status" value="1"/>
</dbReference>
<dbReference type="SUPFAM" id="SSF54631">
    <property type="entry name" value="CBS-domain pair"/>
    <property type="match status" value="1"/>
</dbReference>
<evidence type="ECO:0000256" key="2">
    <source>
        <dbReference type="PROSITE-ProRule" id="PRU00703"/>
    </source>
</evidence>
<dbReference type="Pfam" id="PF00571">
    <property type="entry name" value="CBS"/>
    <property type="match status" value="2"/>
</dbReference>
<dbReference type="InterPro" id="IPR046342">
    <property type="entry name" value="CBS_dom_sf"/>
</dbReference>
<reference evidence="4 5" key="1">
    <citation type="submission" date="2016-07" db="EMBL/GenBank/DDBJ databases">
        <title>Complete genome sequence of Altererythrobacter namhicola JCM 16345T, containing esterase-encoding genes.</title>
        <authorList>
            <person name="Cheng H."/>
            <person name="Wu Y.-H."/>
            <person name="Jian S.-L."/>
            <person name="Huo Y.-Y."/>
            <person name="Wang C.-S."/>
            <person name="Xu X.-W."/>
        </authorList>
    </citation>
    <scope>NUCLEOTIDE SEQUENCE [LARGE SCALE GENOMIC DNA]</scope>
    <source>
        <strain evidence="4 5">JCM 16345</strain>
    </source>
</reference>
<dbReference type="PANTHER" id="PTHR43080">
    <property type="entry name" value="CBS DOMAIN-CONTAINING PROTEIN CBSX3, MITOCHONDRIAL"/>
    <property type="match status" value="1"/>
</dbReference>
<dbReference type="SMART" id="SM00116">
    <property type="entry name" value="CBS"/>
    <property type="match status" value="2"/>
</dbReference>
<keyword evidence="4" id="KW-0560">Oxidoreductase</keyword>
<accession>A0A1C7D5N8</accession>
<name>A0A1C7D5N8_9SPHN</name>
<organism evidence="4 5">
    <name type="scientific">Paraurantiacibacter namhicola</name>
    <dbReference type="NCBI Taxonomy" id="645517"/>
    <lineage>
        <taxon>Bacteria</taxon>
        <taxon>Pseudomonadati</taxon>
        <taxon>Pseudomonadota</taxon>
        <taxon>Alphaproteobacteria</taxon>
        <taxon>Sphingomonadales</taxon>
        <taxon>Erythrobacteraceae</taxon>
        <taxon>Paraurantiacibacter</taxon>
    </lineage>
</organism>
<dbReference type="KEGG" id="anh:A6F65_00443"/>
<dbReference type="GO" id="GO:0003938">
    <property type="term" value="F:IMP dehydrogenase activity"/>
    <property type="evidence" value="ECO:0007669"/>
    <property type="project" value="UniProtKB-EC"/>
</dbReference>
<dbReference type="AlphaFoldDB" id="A0A1C7D5N8"/>
<dbReference type="PANTHER" id="PTHR43080:SF2">
    <property type="entry name" value="CBS DOMAIN-CONTAINING PROTEIN"/>
    <property type="match status" value="1"/>
</dbReference>
<evidence type="ECO:0000256" key="1">
    <source>
        <dbReference type="ARBA" id="ARBA00023122"/>
    </source>
</evidence>
<dbReference type="STRING" id="645517.A6F65_00443"/>
<keyword evidence="1 2" id="KW-0129">CBS domain</keyword>
<dbReference type="EC" id="1.1.1.205" evidence="4"/>
<dbReference type="RefSeq" id="WP_067785462.1">
    <property type="nucleotide sequence ID" value="NZ_CP016545.1"/>
</dbReference>